<gene>
    <name evidence="1" type="ORF">K466DRAFT_592180</name>
</gene>
<reference evidence="1 2" key="1">
    <citation type="journal article" date="2019" name="Nat. Ecol. Evol.">
        <title>Megaphylogeny resolves global patterns of mushroom evolution.</title>
        <authorList>
            <person name="Varga T."/>
            <person name="Krizsan K."/>
            <person name="Foldi C."/>
            <person name="Dima B."/>
            <person name="Sanchez-Garcia M."/>
            <person name="Sanchez-Ramirez S."/>
            <person name="Szollosi G.J."/>
            <person name="Szarkandi J.G."/>
            <person name="Papp V."/>
            <person name="Albert L."/>
            <person name="Andreopoulos W."/>
            <person name="Angelini C."/>
            <person name="Antonin V."/>
            <person name="Barry K.W."/>
            <person name="Bougher N.L."/>
            <person name="Buchanan P."/>
            <person name="Buyck B."/>
            <person name="Bense V."/>
            <person name="Catcheside P."/>
            <person name="Chovatia M."/>
            <person name="Cooper J."/>
            <person name="Damon W."/>
            <person name="Desjardin D."/>
            <person name="Finy P."/>
            <person name="Geml J."/>
            <person name="Haridas S."/>
            <person name="Hughes K."/>
            <person name="Justo A."/>
            <person name="Karasinski D."/>
            <person name="Kautmanova I."/>
            <person name="Kiss B."/>
            <person name="Kocsube S."/>
            <person name="Kotiranta H."/>
            <person name="LaButti K.M."/>
            <person name="Lechner B.E."/>
            <person name="Liimatainen K."/>
            <person name="Lipzen A."/>
            <person name="Lukacs Z."/>
            <person name="Mihaltcheva S."/>
            <person name="Morgado L.N."/>
            <person name="Niskanen T."/>
            <person name="Noordeloos M.E."/>
            <person name="Ohm R.A."/>
            <person name="Ortiz-Santana B."/>
            <person name="Ovrebo C."/>
            <person name="Racz N."/>
            <person name="Riley R."/>
            <person name="Savchenko A."/>
            <person name="Shiryaev A."/>
            <person name="Soop K."/>
            <person name="Spirin V."/>
            <person name="Szebenyi C."/>
            <person name="Tomsovsky M."/>
            <person name="Tulloss R.E."/>
            <person name="Uehling J."/>
            <person name="Grigoriev I.V."/>
            <person name="Vagvolgyi C."/>
            <person name="Papp T."/>
            <person name="Martin F.M."/>
            <person name="Miettinen O."/>
            <person name="Hibbett D.S."/>
            <person name="Nagy L.G."/>
        </authorList>
    </citation>
    <scope>NUCLEOTIDE SEQUENCE [LARGE SCALE GENOMIC DNA]</scope>
    <source>
        <strain evidence="1 2">HHB13444</strain>
    </source>
</reference>
<evidence type="ECO:0000313" key="1">
    <source>
        <dbReference type="EMBL" id="TFK79844.1"/>
    </source>
</evidence>
<dbReference type="InParanoid" id="A0A5C3NR40"/>
<name>A0A5C3NR40_9APHY</name>
<accession>A0A5C3NR40</accession>
<dbReference type="AlphaFoldDB" id="A0A5C3NR40"/>
<keyword evidence="2" id="KW-1185">Reference proteome</keyword>
<protein>
    <submittedName>
        <fullName evidence="1">Uncharacterized protein</fullName>
    </submittedName>
</protein>
<organism evidence="1 2">
    <name type="scientific">Polyporus arcularius HHB13444</name>
    <dbReference type="NCBI Taxonomy" id="1314778"/>
    <lineage>
        <taxon>Eukaryota</taxon>
        <taxon>Fungi</taxon>
        <taxon>Dikarya</taxon>
        <taxon>Basidiomycota</taxon>
        <taxon>Agaricomycotina</taxon>
        <taxon>Agaricomycetes</taxon>
        <taxon>Polyporales</taxon>
        <taxon>Polyporaceae</taxon>
        <taxon>Polyporus</taxon>
    </lineage>
</organism>
<dbReference type="EMBL" id="ML211916">
    <property type="protein sequence ID" value="TFK79844.1"/>
    <property type="molecule type" value="Genomic_DNA"/>
</dbReference>
<evidence type="ECO:0000313" key="2">
    <source>
        <dbReference type="Proteomes" id="UP000308197"/>
    </source>
</evidence>
<dbReference type="Proteomes" id="UP000308197">
    <property type="component" value="Unassembled WGS sequence"/>
</dbReference>
<sequence>MCTLRPAAPSFPASVSPFLHALALAPAAIARPTLVRIPPPRYVYARDSSMRRLRCKKETNTHHTGRNLCPATRTQVRDVHLSEASRYIPTRRRVTVLCGLW</sequence>
<proteinExistence type="predicted"/>